<evidence type="ECO:0000256" key="5">
    <source>
        <dbReference type="ARBA" id="ARBA00022840"/>
    </source>
</evidence>
<dbReference type="Pfam" id="PF00370">
    <property type="entry name" value="FGGY_N"/>
    <property type="match status" value="1"/>
</dbReference>
<comment type="caution">
    <text evidence="9">The sequence shown here is derived from an EMBL/GenBank/DDBJ whole genome shotgun (WGS) entry which is preliminary data.</text>
</comment>
<dbReference type="GO" id="GO:0005829">
    <property type="term" value="C:cytosol"/>
    <property type="evidence" value="ECO:0007669"/>
    <property type="project" value="TreeGrafter"/>
</dbReference>
<organism evidence="9">
    <name type="scientific">mine drainage metagenome</name>
    <dbReference type="NCBI Taxonomy" id="410659"/>
    <lineage>
        <taxon>unclassified sequences</taxon>
        <taxon>metagenomes</taxon>
        <taxon>ecological metagenomes</taxon>
    </lineage>
</organism>
<dbReference type="PANTHER" id="PTHR10196:SF69">
    <property type="entry name" value="GLYCEROL KINASE"/>
    <property type="match status" value="1"/>
</dbReference>
<proteinExistence type="inferred from homology"/>
<dbReference type="InterPro" id="IPR043129">
    <property type="entry name" value="ATPase_NBD"/>
</dbReference>
<evidence type="ECO:0000259" key="7">
    <source>
        <dbReference type="Pfam" id="PF00370"/>
    </source>
</evidence>
<keyword evidence="4 9" id="KW-0418">Kinase</keyword>
<dbReference type="AlphaFoldDB" id="T0YVS7"/>
<dbReference type="GO" id="GO:0019563">
    <property type="term" value="P:glycerol catabolic process"/>
    <property type="evidence" value="ECO:0007669"/>
    <property type="project" value="TreeGrafter"/>
</dbReference>
<evidence type="ECO:0000256" key="4">
    <source>
        <dbReference type="ARBA" id="ARBA00022777"/>
    </source>
</evidence>
<reference evidence="9" key="1">
    <citation type="submission" date="2013-08" db="EMBL/GenBank/DDBJ databases">
        <authorList>
            <person name="Mendez C."/>
            <person name="Richter M."/>
            <person name="Ferrer M."/>
            <person name="Sanchez J."/>
        </authorList>
    </citation>
    <scope>NUCLEOTIDE SEQUENCE</scope>
</reference>
<dbReference type="Gene3D" id="3.30.420.40">
    <property type="match status" value="2"/>
</dbReference>
<keyword evidence="5" id="KW-0067">ATP-binding</keyword>
<gene>
    <name evidence="9" type="ORF">B1B_16229</name>
</gene>
<dbReference type="EMBL" id="AUZY01010789">
    <property type="protein sequence ID" value="EQD37138.1"/>
    <property type="molecule type" value="Genomic_DNA"/>
</dbReference>
<evidence type="ECO:0000256" key="1">
    <source>
        <dbReference type="ARBA" id="ARBA00009156"/>
    </source>
</evidence>
<evidence type="ECO:0000256" key="3">
    <source>
        <dbReference type="ARBA" id="ARBA00022741"/>
    </source>
</evidence>
<dbReference type="GO" id="GO:0005524">
    <property type="term" value="F:ATP binding"/>
    <property type="evidence" value="ECO:0007669"/>
    <property type="project" value="UniProtKB-KW"/>
</dbReference>
<dbReference type="GO" id="GO:0004370">
    <property type="term" value="F:glycerol kinase activity"/>
    <property type="evidence" value="ECO:0007669"/>
    <property type="project" value="TreeGrafter"/>
</dbReference>
<feature type="non-terminal residue" evidence="9">
    <location>
        <position position="248"/>
    </location>
</feature>
<name>T0YVS7_9ZZZZ</name>
<dbReference type="SUPFAM" id="SSF53067">
    <property type="entry name" value="Actin-like ATPase domain"/>
    <property type="match status" value="2"/>
</dbReference>
<comment type="similarity">
    <text evidence="1">Belongs to the FGGY kinase family.</text>
</comment>
<feature type="domain" description="Carbohydrate kinase FGGY C-terminal" evidence="8">
    <location>
        <begin position="117"/>
        <end position="248"/>
    </location>
</feature>
<keyword evidence="3" id="KW-0547">Nucleotide-binding</keyword>
<keyword evidence="2" id="KW-0808">Transferase</keyword>
<feature type="non-terminal residue" evidence="9">
    <location>
        <position position="1"/>
    </location>
</feature>
<evidence type="ECO:0000259" key="8">
    <source>
        <dbReference type="Pfam" id="PF02782"/>
    </source>
</evidence>
<feature type="domain" description="Carbohydrate kinase FGGY N-terminal" evidence="7">
    <location>
        <begin position="18"/>
        <end position="107"/>
    </location>
</feature>
<dbReference type="InterPro" id="IPR018485">
    <property type="entry name" value="FGGY_C"/>
</dbReference>
<evidence type="ECO:0000256" key="2">
    <source>
        <dbReference type="ARBA" id="ARBA00022679"/>
    </source>
</evidence>
<dbReference type="PANTHER" id="PTHR10196">
    <property type="entry name" value="SUGAR KINASE"/>
    <property type="match status" value="1"/>
</dbReference>
<reference evidence="9" key="2">
    <citation type="journal article" date="2014" name="ISME J.">
        <title>Microbial stratification in low pH oxic and suboxic macroscopic growths along an acid mine drainage.</title>
        <authorList>
            <person name="Mendez-Garcia C."/>
            <person name="Mesa V."/>
            <person name="Sprenger R.R."/>
            <person name="Richter M."/>
            <person name="Diez M.S."/>
            <person name="Solano J."/>
            <person name="Bargiela R."/>
            <person name="Golyshina O.V."/>
            <person name="Manteca A."/>
            <person name="Ramos J.L."/>
            <person name="Gallego J.R."/>
            <person name="Llorente I."/>
            <person name="Martins Dos Santos V.A."/>
            <person name="Jensen O.N."/>
            <person name="Pelaez A.I."/>
            <person name="Sanchez J."/>
            <person name="Ferrer M."/>
        </authorList>
    </citation>
    <scope>NUCLEOTIDE SEQUENCE</scope>
</reference>
<dbReference type="InterPro" id="IPR018484">
    <property type="entry name" value="FGGY_N"/>
</dbReference>
<dbReference type="Pfam" id="PF02782">
    <property type="entry name" value="FGGY_C"/>
    <property type="match status" value="1"/>
</dbReference>
<evidence type="ECO:0000256" key="6">
    <source>
        <dbReference type="ARBA" id="ARBA00043149"/>
    </source>
</evidence>
<dbReference type="InterPro" id="IPR018483">
    <property type="entry name" value="Carb_kinase_FGGY_CS"/>
</dbReference>
<accession>T0YVS7</accession>
<protein>
    <recommendedName>
        <fullName evidence="6">ATP:glycerol 3-phosphotransferase</fullName>
    </recommendedName>
</protein>
<sequence length="248" mass="27142">TDGYLKMSLKERNLDDLIFGTVDTWLIWNMSKGHRHITDVSNASRTMMYDINRLEWSNDLTEFFHIPESILPEVVDSAAPELAIIDISGSQIPLNSIAGDQQASLFGHQAFRPGDSKCTYGTGSFVLTNTGNHVSMKTNLLTSIGWKLHGNPAIYCNEGSAFNTGSIIKWIRDNLQLIGSSEASEDAAMKSSPDHGLIFVPALSGLGAPFWLPSARGTIFGITGKTSTYDLVRSALESIAFRIKDIID</sequence>
<dbReference type="PROSITE" id="PS00445">
    <property type="entry name" value="FGGY_KINASES_2"/>
    <property type="match status" value="1"/>
</dbReference>
<evidence type="ECO:0000313" key="9">
    <source>
        <dbReference type="EMBL" id="EQD37138.1"/>
    </source>
</evidence>